<evidence type="ECO:0000313" key="8">
    <source>
        <dbReference type="EMBL" id="SMX43860.1"/>
    </source>
</evidence>
<dbReference type="EMBL" id="FXYD01000005">
    <property type="protein sequence ID" value="SMX43860.1"/>
    <property type="molecule type" value="Genomic_DNA"/>
</dbReference>
<dbReference type="InterPro" id="IPR011343">
    <property type="entry name" value="DeoC"/>
</dbReference>
<dbReference type="SUPFAM" id="SSF51569">
    <property type="entry name" value="Aldolase"/>
    <property type="match status" value="1"/>
</dbReference>
<dbReference type="NCBIfam" id="TIGR00126">
    <property type="entry name" value="deoC"/>
    <property type="match status" value="1"/>
</dbReference>
<comment type="catalytic activity">
    <reaction evidence="6">
        <text>2-deoxy-D-ribose 5-phosphate = D-glyceraldehyde 3-phosphate + acetaldehyde</text>
        <dbReference type="Rhea" id="RHEA:12821"/>
        <dbReference type="ChEBI" id="CHEBI:15343"/>
        <dbReference type="ChEBI" id="CHEBI:59776"/>
        <dbReference type="ChEBI" id="CHEBI:62877"/>
        <dbReference type="EC" id="4.1.2.4"/>
    </reaction>
</comment>
<gene>
    <name evidence="8" type="primary">deoC</name>
    <name evidence="8" type="ORF">OCA8868_03054</name>
</gene>
<dbReference type="GO" id="GO:0005737">
    <property type="term" value="C:cytoplasm"/>
    <property type="evidence" value="ECO:0007669"/>
    <property type="project" value="InterPro"/>
</dbReference>
<name>A0A238KMF1_9RHOB</name>
<dbReference type="SMART" id="SM01133">
    <property type="entry name" value="DeoC"/>
    <property type="match status" value="1"/>
</dbReference>
<dbReference type="GO" id="GO:0009264">
    <property type="term" value="P:deoxyribonucleotide catabolic process"/>
    <property type="evidence" value="ECO:0007669"/>
    <property type="project" value="UniProtKB-UniRule"/>
</dbReference>
<dbReference type="GO" id="GO:0016052">
    <property type="term" value="P:carbohydrate catabolic process"/>
    <property type="evidence" value="ECO:0007669"/>
    <property type="project" value="TreeGrafter"/>
</dbReference>
<keyword evidence="5" id="KW-0704">Schiff base</keyword>
<dbReference type="AlphaFoldDB" id="A0A238KMF1"/>
<accession>A0A238KMF1</accession>
<evidence type="ECO:0000256" key="1">
    <source>
        <dbReference type="ARBA" id="ARBA00004816"/>
    </source>
</evidence>
<evidence type="ECO:0000256" key="4">
    <source>
        <dbReference type="ARBA" id="ARBA00023239"/>
    </source>
</evidence>
<dbReference type="GO" id="GO:0004139">
    <property type="term" value="F:deoxyribose-phosphate aldolase activity"/>
    <property type="evidence" value="ECO:0007669"/>
    <property type="project" value="UniProtKB-UniRule"/>
</dbReference>
<dbReference type="Proteomes" id="UP000203464">
    <property type="component" value="Unassembled WGS sequence"/>
</dbReference>
<reference evidence="9" key="1">
    <citation type="submission" date="2017-05" db="EMBL/GenBank/DDBJ databases">
        <authorList>
            <person name="Rodrigo-Torres L."/>
            <person name="Arahal R. D."/>
            <person name="Lucena T."/>
        </authorList>
    </citation>
    <scope>NUCLEOTIDE SEQUENCE [LARGE SCALE GENOMIC DNA]</scope>
    <source>
        <strain evidence="9">CECT 8868</strain>
    </source>
</reference>
<dbReference type="PANTHER" id="PTHR10889:SF3">
    <property type="entry name" value="DEOXYRIBOSE-PHOSPHATE ALDOLASE"/>
    <property type="match status" value="1"/>
</dbReference>
<evidence type="ECO:0000313" key="9">
    <source>
        <dbReference type="Proteomes" id="UP000203464"/>
    </source>
</evidence>
<keyword evidence="9" id="KW-1185">Reference proteome</keyword>
<dbReference type="CDD" id="cd00959">
    <property type="entry name" value="DeoC"/>
    <property type="match status" value="1"/>
</dbReference>
<dbReference type="PANTHER" id="PTHR10889">
    <property type="entry name" value="DEOXYRIBOSE-PHOSPHATE ALDOLASE"/>
    <property type="match status" value="1"/>
</dbReference>
<dbReference type="Gene3D" id="3.20.20.70">
    <property type="entry name" value="Aldolase class I"/>
    <property type="match status" value="1"/>
</dbReference>
<dbReference type="EC" id="4.1.2.4" evidence="3 7"/>
<evidence type="ECO:0000256" key="6">
    <source>
        <dbReference type="ARBA" id="ARBA00048791"/>
    </source>
</evidence>
<evidence type="ECO:0000256" key="2">
    <source>
        <dbReference type="ARBA" id="ARBA00009473"/>
    </source>
</evidence>
<dbReference type="Pfam" id="PF01791">
    <property type="entry name" value="DeoC"/>
    <property type="match status" value="1"/>
</dbReference>
<evidence type="ECO:0000256" key="5">
    <source>
        <dbReference type="ARBA" id="ARBA00023270"/>
    </source>
</evidence>
<comment type="similarity">
    <text evidence="2">Belongs to the DeoC/FbaB aldolase family. DeoC type 2 subfamily.</text>
</comment>
<sequence>MGGLPIPRTRDRISLHNTVLKMQTTDPTKTHLPQVQEPRNDGIPLDLSWVKAVQANTSAIERRAVTLPGRRSVKKEYQSAWLCKAISLMDLTTLSGDDSEGRVRRLCAKARQPVRADLLKALGMEGLTTGAICVYHDMVKTAVDALQESGIPVAAVSTGFPAGLSPFHLRIAEIGESVSHGAEEIDIVITRRHVLQGNWQALYDEMAEMRAACGQAHVKAILATGELGSLRNVARASLVCMMAGADFIKTSTGKEPINATLPVTLTMIRAIRDYHDRTGIKVGYKPAGGISKAKDALVYLAMIKDELGDRWLQPDLFRFGASSLLGDIERQLEHHVTGGYSAGWRHAIG</sequence>
<dbReference type="InterPro" id="IPR013785">
    <property type="entry name" value="Aldolase_TIM"/>
</dbReference>
<organism evidence="8 9">
    <name type="scientific">Octadecabacter ascidiaceicola</name>
    <dbReference type="NCBI Taxonomy" id="1655543"/>
    <lineage>
        <taxon>Bacteria</taxon>
        <taxon>Pseudomonadati</taxon>
        <taxon>Pseudomonadota</taxon>
        <taxon>Alphaproteobacteria</taxon>
        <taxon>Rhodobacterales</taxon>
        <taxon>Roseobacteraceae</taxon>
        <taxon>Octadecabacter</taxon>
    </lineage>
</organism>
<proteinExistence type="inferred from homology"/>
<evidence type="ECO:0000256" key="3">
    <source>
        <dbReference type="ARBA" id="ARBA00012515"/>
    </source>
</evidence>
<keyword evidence="4 8" id="KW-0456">Lyase</keyword>
<protein>
    <recommendedName>
        <fullName evidence="3 7">Deoxyribose-phosphate aldolase</fullName>
        <ecNumber evidence="3 7">4.1.2.4</ecNumber>
    </recommendedName>
</protein>
<dbReference type="InterPro" id="IPR002915">
    <property type="entry name" value="DeoC/FbaB/LacD_aldolase"/>
</dbReference>
<evidence type="ECO:0000256" key="7">
    <source>
        <dbReference type="NCBIfam" id="TIGR00126"/>
    </source>
</evidence>
<comment type="pathway">
    <text evidence="1">Carbohydrate degradation; 2-deoxy-D-ribose 1-phosphate degradation; D-glyceraldehyde 3-phosphate and acetaldehyde from 2-deoxy-alpha-D-ribose 1-phosphate: step 2/2.</text>
</comment>